<dbReference type="Pfam" id="PF00194">
    <property type="entry name" value="Carb_anhydrase"/>
    <property type="match status" value="1"/>
</dbReference>
<dbReference type="AlphaFoldDB" id="A0A516SLZ9"/>
<dbReference type="PANTHER" id="PTHR18952:SF265">
    <property type="entry name" value="CARBONIC ANHYDRASE"/>
    <property type="match status" value="1"/>
</dbReference>
<accession>A0A516SLZ9</accession>
<dbReference type="CDD" id="cd03124">
    <property type="entry name" value="alpha_CA_prokaryotic_like"/>
    <property type="match status" value="1"/>
</dbReference>
<evidence type="ECO:0000256" key="7">
    <source>
        <dbReference type="SAM" id="MobiDB-lite"/>
    </source>
</evidence>
<evidence type="ECO:0000256" key="5">
    <source>
        <dbReference type="ARBA" id="ARBA00023239"/>
    </source>
</evidence>
<dbReference type="EMBL" id="CP041730">
    <property type="protein sequence ID" value="QDQ29181.1"/>
    <property type="molecule type" value="Genomic_DNA"/>
</dbReference>
<evidence type="ECO:0000256" key="3">
    <source>
        <dbReference type="ARBA" id="ARBA00022723"/>
    </source>
</evidence>
<name>A0A516SLZ9_9NEIS</name>
<evidence type="ECO:0000256" key="6">
    <source>
        <dbReference type="ARBA" id="ARBA00048348"/>
    </source>
</evidence>
<protein>
    <recommendedName>
        <fullName evidence="2">carbonic anhydrase</fullName>
        <ecNumber evidence="2">4.2.1.1</ecNumber>
    </recommendedName>
</protein>
<feature type="compositionally biased region" description="Basic and acidic residues" evidence="7">
    <location>
        <begin position="8"/>
        <end position="22"/>
    </location>
</feature>
<dbReference type="SUPFAM" id="SSF51069">
    <property type="entry name" value="Carbonic anhydrase"/>
    <property type="match status" value="1"/>
</dbReference>
<evidence type="ECO:0000256" key="2">
    <source>
        <dbReference type="ARBA" id="ARBA00012925"/>
    </source>
</evidence>
<dbReference type="GO" id="GO:0004089">
    <property type="term" value="F:carbonate dehydratase activity"/>
    <property type="evidence" value="ECO:0007669"/>
    <property type="project" value="UniProtKB-EC"/>
</dbReference>
<keyword evidence="10" id="KW-1185">Reference proteome</keyword>
<evidence type="ECO:0000259" key="8">
    <source>
        <dbReference type="PROSITE" id="PS51144"/>
    </source>
</evidence>
<dbReference type="InterPro" id="IPR001148">
    <property type="entry name" value="CA_dom"/>
</dbReference>
<evidence type="ECO:0000313" key="10">
    <source>
        <dbReference type="Proteomes" id="UP000317550"/>
    </source>
</evidence>
<feature type="region of interest" description="Disordered" evidence="7">
    <location>
        <begin position="1"/>
        <end position="35"/>
    </location>
</feature>
<dbReference type="OrthoDB" id="5327615at2"/>
<keyword evidence="4" id="KW-0862">Zinc</keyword>
<dbReference type="KEGG" id="cari:FNU76_01970"/>
<evidence type="ECO:0000256" key="1">
    <source>
        <dbReference type="ARBA" id="ARBA00010718"/>
    </source>
</evidence>
<evidence type="ECO:0000313" key="9">
    <source>
        <dbReference type="EMBL" id="QDQ29181.1"/>
    </source>
</evidence>
<evidence type="ECO:0000256" key="4">
    <source>
        <dbReference type="ARBA" id="ARBA00022833"/>
    </source>
</evidence>
<dbReference type="InterPro" id="IPR041891">
    <property type="entry name" value="Alpha_CA_prokaryot-like"/>
</dbReference>
<reference evidence="10" key="1">
    <citation type="submission" date="2019-07" db="EMBL/GenBank/DDBJ databases">
        <title>Chitinimonas sp. nov., isolated from Ny-Alesund, arctica soil.</title>
        <authorList>
            <person name="Xu Q."/>
            <person name="Peng F."/>
        </authorList>
    </citation>
    <scope>NUCLEOTIDE SEQUENCE [LARGE SCALE GENOMIC DNA]</scope>
    <source>
        <strain evidence="10">R3-44</strain>
    </source>
</reference>
<dbReference type="InterPro" id="IPR023561">
    <property type="entry name" value="Carbonic_anhydrase_a-class"/>
</dbReference>
<feature type="domain" description="Alpha-carbonic anhydrase" evidence="8">
    <location>
        <begin position="22"/>
        <end position="246"/>
    </location>
</feature>
<dbReference type="PROSITE" id="PS51144">
    <property type="entry name" value="ALPHA_CA_2"/>
    <property type="match status" value="1"/>
</dbReference>
<comment type="similarity">
    <text evidence="1">Belongs to the alpha-carbonic anhydrase family.</text>
</comment>
<dbReference type="Gene3D" id="3.10.200.10">
    <property type="entry name" value="Alpha carbonic anhydrase"/>
    <property type="match status" value="1"/>
</dbReference>
<dbReference type="InterPro" id="IPR036398">
    <property type="entry name" value="CA_dom_sf"/>
</dbReference>
<dbReference type="SMART" id="SM01057">
    <property type="entry name" value="Carb_anhydrase"/>
    <property type="match status" value="1"/>
</dbReference>
<keyword evidence="3" id="KW-0479">Metal-binding</keyword>
<dbReference type="EC" id="4.2.1.1" evidence="2"/>
<gene>
    <name evidence="9" type="ORF">FNU76_01970</name>
</gene>
<keyword evidence="5" id="KW-0456">Lyase</keyword>
<dbReference type="PANTHER" id="PTHR18952">
    <property type="entry name" value="CARBONIC ANHYDRASE"/>
    <property type="match status" value="1"/>
</dbReference>
<comment type="catalytic activity">
    <reaction evidence="6">
        <text>hydrogencarbonate + H(+) = CO2 + H2O</text>
        <dbReference type="Rhea" id="RHEA:10748"/>
        <dbReference type="ChEBI" id="CHEBI:15377"/>
        <dbReference type="ChEBI" id="CHEBI:15378"/>
        <dbReference type="ChEBI" id="CHEBI:16526"/>
        <dbReference type="ChEBI" id="CHEBI:17544"/>
        <dbReference type="EC" id="4.2.1.1"/>
    </reaction>
</comment>
<sequence>MGKPVSAAHEHKAADVHAEDPNHWSYTGPKTGPQNWSRLNAANTPCSEGKEQSPVNVSGAVGQQLAPLKFSYGMSKLAIVNNGHTIQVNIDPGSWLEALGERYELKQFHFHTPSEELISGKQFPLVAHMVHKSEAGQLAVVAVLFKEGKEHPLLQTHWERLPEEHGESRSYEERSFSPAGLLPGNLKYYTLTGSLTTPPCSEGVRWLILKTPVELSSAQLARFRREFPFNARPVQPINGREILESM</sequence>
<dbReference type="Proteomes" id="UP000317550">
    <property type="component" value="Chromosome"/>
</dbReference>
<dbReference type="GO" id="GO:0008270">
    <property type="term" value="F:zinc ion binding"/>
    <property type="evidence" value="ECO:0007669"/>
    <property type="project" value="InterPro"/>
</dbReference>
<proteinExistence type="inferred from homology"/>
<organism evidence="9 10">
    <name type="scientific">Chitinimonas arctica</name>
    <dbReference type="NCBI Taxonomy" id="2594795"/>
    <lineage>
        <taxon>Bacteria</taxon>
        <taxon>Pseudomonadati</taxon>
        <taxon>Pseudomonadota</taxon>
        <taxon>Betaproteobacteria</taxon>
        <taxon>Neisseriales</taxon>
        <taxon>Chitinibacteraceae</taxon>
        <taxon>Chitinimonas</taxon>
    </lineage>
</organism>